<dbReference type="Proteomes" id="UP000587702">
    <property type="component" value="Unassembled WGS sequence"/>
</dbReference>
<dbReference type="EMBL" id="JACATI010000006">
    <property type="protein sequence ID" value="NWJ20499.1"/>
    <property type="molecule type" value="Genomic_DNA"/>
</dbReference>
<comment type="caution">
    <text evidence="1">The sequence shown here is derived from an EMBL/GenBank/DDBJ whole genome shotgun (WGS) entry which is preliminary data.</text>
</comment>
<evidence type="ECO:0000313" key="1">
    <source>
        <dbReference type="EMBL" id="NWJ20499.1"/>
    </source>
</evidence>
<proteinExistence type="predicted"/>
<evidence type="ECO:0008006" key="3">
    <source>
        <dbReference type="Google" id="ProtNLM"/>
    </source>
</evidence>
<evidence type="ECO:0000313" key="2">
    <source>
        <dbReference type="Proteomes" id="UP000587702"/>
    </source>
</evidence>
<gene>
    <name evidence="1" type="ORF">HX860_05470</name>
</gene>
<accession>A0A7K4M8V3</accession>
<dbReference type="AlphaFoldDB" id="A0A7K4M8V3"/>
<reference evidence="1 2" key="1">
    <citation type="journal article" date="2019" name="Environ. Microbiol.">
        <title>Genomics insights into ecotype formation of ammonia-oxidizing archaea in the deep ocean.</title>
        <authorList>
            <person name="Wang Y."/>
            <person name="Huang J.M."/>
            <person name="Cui G.J."/>
            <person name="Nunoura T."/>
            <person name="Takaki Y."/>
            <person name="Li W.L."/>
            <person name="Li J."/>
            <person name="Gao Z.M."/>
            <person name="Takai K."/>
            <person name="Zhang A.Q."/>
            <person name="Stepanauskas R."/>
        </authorList>
    </citation>
    <scope>NUCLEOTIDE SEQUENCE [LARGE SCALE GENOMIC DNA]</scope>
    <source>
        <strain evidence="1 2">L14</strain>
    </source>
</reference>
<organism evidence="1 2">
    <name type="scientific">Marine Group I thaumarchaeote</name>
    <dbReference type="NCBI Taxonomy" id="2511932"/>
    <lineage>
        <taxon>Archaea</taxon>
        <taxon>Nitrososphaerota</taxon>
        <taxon>Marine Group I</taxon>
    </lineage>
</organism>
<protein>
    <recommendedName>
        <fullName evidence="3">MBL fold metallo-hydrolase</fullName>
    </recommendedName>
</protein>
<name>A0A7K4M8V3_9ARCH</name>
<sequence length="57" mass="6586">MTIPIITFVNHASVIFSYKEISLITDPWLFGSAFNNGWELIAKTKMQIQDFEKISHI</sequence>